<evidence type="ECO:0000313" key="3">
    <source>
        <dbReference type="Proteomes" id="UP000677082"/>
    </source>
</evidence>
<dbReference type="Proteomes" id="UP000677082">
    <property type="component" value="Unassembled WGS sequence"/>
</dbReference>
<evidence type="ECO:0000256" key="1">
    <source>
        <dbReference type="SAM" id="Phobius"/>
    </source>
</evidence>
<gene>
    <name evidence="2" type="ORF">Ato02nite_076830</name>
</gene>
<dbReference type="EMBL" id="BOQN01000102">
    <property type="protein sequence ID" value="GIM95890.1"/>
    <property type="molecule type" value="Genomic_DNA"/>
</dbReference>
<evidence type="ECO:0000313" key="2">
    <source>
        <dbReference type="EMBL" id="GIM95890.1"/>
    </source>
</evidence>
<reference evidence="2 3" key="1">
    <citation type="submission" date="2021-03" db="EMBL/GenBank/DDBJ databases">
        <title>Whole genome shotgun sequence of Actinoplanes toevensis NBRC 105298.</title>
        <authorList>
            <person name="Komaki H."/>
            <person name="Tamura T."/>
        </authorList>
    </citation>
    <scope>NUCLEOTIDE SEQUENCE [LARGE SCALE GENOMIC DNA]</scope>
    <source>
        <strain evidence="2 3">NBRC 105298</strain>
    </source>
</reference>
<accession>A0A919W944</accession>
<feature type="transmembrane region" description="Helical" evidence="1">
    <location>
        <begin position="6"/>
        <end position="31"/>
    </location>
</feature>
<comment type="caution">
    <text evidence="2">The sequence shown here is derived from an EMBL/GenBank/DDBJ whole genome shotgun (WGS) entry which is preliminary data.</text>
</comment>
<sequence length="174" mass="18310">MGAKRWTPLIVGVSVAGAFWVVGGSLLLASWRSGVAAERARDAPICAHSDMFSGADCQATVAGELTKFTSSEMDVTVDGRSISSGVTISGQLPRTSPALPVKVTIYQGRMIHIEGETNLSVDTDAAPGTRSGNYRNFGICFMVFGASAGVYSAVKTVQDRDGQVQDVPWPGHDD</sequence>
<dbReference type="RefSeq" id="WP_213011584.1">
    <property type="nucleotide sequence ID" value="NZ_BOQN01000102.1"/>
</dbReference>
<keyword evidence="1" id="KW-1133">Transmembrane helix</keyword>
<keyword evidence="1" id="KW-0812">Transmembrane</keyword>
<keyword evidence="1" id="KW-0472">Membrane</keyword>
<keyword evidence="3" id="KW-1185">Reference proteome</keyword>
<dbReference type="AlphaFoldDB" id="A0A919W944"/>
<protein>
    <submittedName>
        <fullName evidence="2">Uncharacterized protein</fullName>
    </submittedName>
</protein>
<name>A0A919W944_9ACTN</name>
<organism evidence="2 3">
    <name type="scientific">Paractinoplanes toevensis</name>
    <dbReference type="NCBI Taxonomy" id="571911"/>
    <lineage>
        <taxon>Bacteria</taxon>
        <taxon>Bacillati</taxon>
        <taxon>Actinomycetota</taxon>
        <taxon>Actinomycetes</taxon>
        <taxon>Micromonosporales</taxon>
        <taxon>Micromonosporaceae</taxon>
        <taxon>Paractinoplanes</taxon>
    </lineage>
</organism>
<proteinExistence type="predicted"/>